<accession>A0AAD4Z0W2</accession>
<dbReference type="FunFam" id="1.10.340.70:FF:000001">
    <property type="entry name" value="Retrovirus-related Pol polyprotein from transposon gypsy-like Protein"/>
    <property type="match status" value="1"/>
</dbReference>
<dbReference type="Pfam" id="PF17921">
    <property type="entry name" value="Integrase_H2C2"/>
    <property type="match status" value="1"/>
</dbReference>
<dbReference type="PANTHER" id="PTHR37984:SF5">
    <property type="entry name" value="PROTEIN NYNRIN-LIKE"/>
    <property type="match status" value="1"/>
</dbReference>
<evidence type="ECO:0000313" key="3">
    <source>
        <dbReference type="Proteomes" id="UP001054821"/>
    </source>
</evidence>
<dbReference type="InterPro" id="IPR041588">
    <property type="entry name" value="Integrase_H2C2"/>
</dbReference>
<dbReference type="EMBL" id="JAJFAZ020000005">
    <property type="protein sequence ID" value="KAI5328615.1"/>
    <property type="molecule type" value="Genomic_DNA"/>
</dbReference>
<proteinExistence type="predicted"/>
<evidence type="ECO:0000259" key="1">
    <source>
        <dbReference type="Pfam" id="PF17921"/>
    </source>
</evidence>
<dbReference type="Proteomes" id="UP001054821">
    <property type="component" value="Chromosome 5"/>
</dbReference>
<dbReference type="AlphaFoldDB" id="A0AAD4Z0W2"/>
<name>A0AAD4Z0W2_PRUDU</name>
<reference evidence="2 3" key="1">
    <citation type="journal article" date="2022" name="G3 (Bethesda)">
        <title>Whole-genome sequence and methylome profiling of the almond [Prunus dulcis (Mill.) D.A. Webb] cultivar 'Nonpareil'.</title>
        <authorList>
            <person name="D'Amico-Willman K.M."/>
            <person name="Ouma W.Z."/>
            <person name="Meulia T."/>
            <person name="Sideli G.M."/>
            <person name="Gradziel T.M."/>
            <person name="Fresnedo-Ramirez J."/>
        </authorList>
    </citation>
    <scope>NUCLEOTIDE SEQUENCE [LARGE SCALE GENOMIC DNA]</scope>
    <source>
        <strain evidence="2">Clone GOH B32 T37-40</strain>
    </source>
</reference>
<dbReference type="PANTHER" id="PTHR37984">
    <property type="entry name" value="PROTEIN CBG26694"/>
    <property type="match status" value="1"/>
</dbReference>
<gene>
    <name evidence="2" type="ORF">L3X38_028012</name>
</gene>
<protein>
    <recommendedName>
        <fullName evidence="1">Integrase zinc-binding domain-containing protein</fullName>
    </recommendedName>
</protein>
<evidence type="ECO:0000313" key="2">
    <source>
        <dbReference type="EMBL" id="KAI5328615.1"/>
    </source>
</evidence>
<sequence length="157" mass="18127">MDEQGALLATLYVRFVLVERIIAAQSQDPLIFTLRLEVENGTRTDYLVRSDGAVMVGTKLYVPDDEALKWEILEEAHCSTFAMHRGSTKMYCTLREHYWWPFMKKPIAKYVSKCLMCQQVKAKLQKPSRLLQPLPIPKWKVGAHHHEFCVQASSDTE</sequence>
<comment type="caution">
    <text evidence="2">The sequence shown here is derived from an EMBL/GenBank/DDBJ whole genome shotgun (WGS) entry which is preliminary data.</text>
</comment>
<organism evidence="2 3">
    <name type="scientific">Prunus dulcis</name>
    <name type="common">Almond</name>
    <name type="synonym">Amygdalus dulcis</name>
    <dbReference type="NCBI Taxonomy" id="3755"/>
    <lineage>
        <taxon>Eukaryota</taxon>
        <taxon>Viridiplantae</taxon>
        <taxon>Streptophyta</taxon>
        <taxon>Embryophyta</taxon>
        <taxon>Tracheophyta</taxon>
        <taxon>Spermatophyta</taxon>
        <taxon>Magnoliopsida</taxon>
        <taxon>eudicotyledons</taxon>
        <taxon>Gunneridae</taxon>
        <taxon>Pentapetalae</taxon>
        <taxon>rosids</taxon>
        <taxon>fabids</taxon>
        <taxon>Rosales</taxon>
        <taxon>Rosaceae</taxon>
        <taxon>Amygdaloideae</taxon>
        <taxon>Amygdaleae</taxon>
        <taxon>Prunus</taxon>
    </lineage>
</organism>
<feature type="domain" description="Integrase zinc-binding" evidence="1">
    <location>
        <begin position="65"/>
        <end position="122"/>
    </location>
</feature>
<dbReference type="InterPro" id="IPR050951">
    <property type="entry name" value="Retrovirus_Pol_polyprotein"/>
</dbReference>
<keyword evidence="3" id="KW-1185">Reference proteome</keyword>
<dbReference type="Gene3D" id="1.10.340.70">
    <property type="match status" value="1"/>
</dbReference>